<dbReference type="Proteomes" id="UP000008152">
    <property type="component" value="Chromosome I"/>
</dbReference>
<protein>
    <recommendedName>
        <fullName evidence="4">Chromosome partitioning protein ParA</fullName>
    </recommendedName>
</protein>
<evidence type="ECO:0000313" key="2">
    <source>
        <dbReference type="EMBL" id="ABU69508.1"/>
    </source>
</evidence>
<name>A7N1A0_VIBC1</name>
<dbReference type="KEGG" id="vha:VIBHAR_00505"/>
<keyword evidence="1" id="KW-0732">Signal</keyword>
<proteinExistence type="predicted"/>
<dbReference type="EMBL" id="CP000789">
    <property type="protein sequence ID" value="ABU69508.1"/>
    <property type="molecule type" value="Genomic_DNA"/>
</dbReference>
<evidence type="ECO:0000313" key="3">
    <source>
        <dbReference type="Proteomes" id="UP000008152"/>
    </source>
</evidence>
<evidence type="ECO:0008006" key="4">
    <source>
        <dbReference type="Google" id="ProtNLM"/>
    </source>
</evidence>
<dbReference type="PATRIC" id="fig|338187.36.peg.444"/>
<feature type="signal peptide" evidence="1">
    <location>
        <begin position="1"/>
        <end position="40"/>
    </location>
</feature>
<accession>A7N1A0</accession>
<reference evidence="2 3" key="1">
    <citation type="submission" date="2007-08" db="EMBL/GenBank/DDBJ databases">
        <authorList>
            <consortium name="The Vibrio harveyi Genome Sequencing Project"/>
            <person name="Bassler B."/>
            <person name="Clifton S.W."/>
            <person name="Fulton L."/>
            <person name="Delehaunty K."/>
            <person name="Fronick C."/>
            <person name="Harrison M."/>
            <person name="Markivic C."/>
            <person name="Fulton R."/>
            <person name="Tin-Wollam A.-M."/>
            <person name="Shah N."/>
            <person name="Pepin K."/>
            <person name="Nash W."/>
            <person name="Thiruvilangam P."/>
            <person name="Bhonagiri V."/>
            <person name="Waters C."/>
            <person name="Tu K.C."/>
            <person name="Irgon J."/>
            <person name="Wilson R.K."/>
        </authorList>
    </citation>
    <scope>NUCLEOTIDE SEQUENCE [LARGE SCALE GENOMIC DNA]</scope>
    <source>
        <strain evidence="3">ATCC BAA-1116 / BB120</strain>
    </source>
</reference>
<evidence type="ECO:0000256" key="1">
    <source>
        <dbReference type="SAM" id="SignalP"/>
    </source>
</evidence>
<organism evidence="2 3">
    <name type="scientific">Vibrio campbellii (strain ATCC BAA-1116)</name>
    <dbReference type="NCBI Taxonomy" id="2902295"/>
    <lineage>
        <taxon>Bacteria</taxon>
        <taxon>Pseudomonadati</taxon>
        <taxon>Pseudomonadota</taxon>
        <taxon>Gammaproteobacteria</taxon>
        <taxon>Vibrionales</taxon>
        <taxon>Vibrionaceae</taxon>
        <taxon>Vibrio</taxon>
    </lineage>
</organism>
<sequence length="511" mass="58813">MLQRTALNSKAKQEKGLKTKMHTRSVAIWLSALAIAPAWASSTSATPSLEATTPTIKQGFFIDSPVTGLYYKTSSNLSGHTDKGAFQYRPGDVISFFLGNDDKGYLLTTMSSQEVITPTMATTKPSRSINMTRLLLSLDSTPENRQEIVLANKVLSDPTFQAQLKRLDLNFLDDARQQLNLDWVSVQEAVEHLNESQRYIEKNFASDEIIFEPRDVRFKNIIIKKKDWQGRACAFDIRYQHHPRYRPPIGEVNFTITEENLIQHPSVGDYFQGCFLALNQSVTEDIIEPIEKFSEWESFVGCADTGCTRNDLNGFSLEDYDDEGDWKYRSVALNFDPNTQLLMEKVQGLGPNEHVKHHNRTEMLWFTYPDSVDNQIAYQGVWQQTQYLQDSMKQSCLLMRHNQVLRLPVDAVKCPTDINLYTQDVTNEYLDMWWVNNDQENAELAQMNVMVRWSPAPSEINYTTWEYLPAGKTWEQGILYRYQQDISRNRDGSDRIETHSISEFIKVSEDV</sequence>
<gene>
    <name evidence="2" type="ordered locus">VIBHAR_00505</name>
</gene>
<feature type="chain" id="PRO_5002711336" description="Chromosome partitioning protein ParA" evidence="1">
    <location>
        <begin position="41"/>
        <end position="511"/>
    </location>
</feature>
<dbReference type="AlphaFoldDB" id="A7N1A0"/>